<dbReference type="EMBL" id="BRXW01000355">
    <property type="protein sequence ID" value="GMH47243.1"/>
    <property type="molecule type" value="Genomic_DNA"/>
</dbReference>
<proteinExistence type="predicted"/>
<dbReference type="Proteomes" id="UP001165122">
    <property type="component" value="Unassembled WGS sequence"/>
</dbReference>
<keyword evidence="1" id="KW-1133">Transmembrane helix</keyword>
<feature type="transmembrane region" description="Helical" evidence="1">
    <location>
        <begin position="35"/>
        <end position="56"/>
    </location>
</feature>
<organism evidence="2 3">
    <name type="scientific">Triparma laevis f. longispina</name>
    <dbReference type="NCBI Taxonomy" id="1714387"/>
    <lineage>
        <taxon>Eukaryota</taxon>
        <taxon>Sar</taxon>
        <taxon>Stramenopiles</taxon>
        <taxon>Ochrophyta</taxon>
        <taxon>Bolidophyceae</taxon>
        <taxon>Parmales</taxon>
        <taxon>Triparmaceae</taxon>
        <taxon>Triparma</taxon>
    </lineage>
</organism>
<dbReference type="AlphaFoldDB" id="A0A9W6Z9V5"/>
<sequence>MEMMIAKGVELFTEAILGAFIQMYVFLIGSNQLNVAIIFLIVSIFTAAFTSTGMSFDMDVDKLKRFQTPDFYVYVPDATKKKVKVYMSMLLISACQLSAKVLACALRAVESSTTVVFYC</sequence>
<evidence type="ECO:0000313" key="2">
    <source>
        <dbReference type="EMBL" id="GMH47243.1"/>
    </source>
</evidence>
<gene>
    <name evidence="2" type="ORF">TrLO_g8665</name>
</gene>
<accession>A0A9W6Z9V5</accession>
<comment type="caution">
    <text evidence="2">The sequence shown here is derived from an EMBL/GenBank/DDBJ whole genome shotgun (WGS) entry which is preliminary data.</text>
</comment>
<evidence type="ECO:0000256" key="1">
    <source>
        <dbReference type="SAM" id="Phobius"/>
    </source>
</evidence>
<keyword evidence="3" id="KW-1185">Reference proteome</keyword>
<protein>
    <submittedName>
        <fullName evidence="2">Uncharacterized protein</fullName>
    </submittedName>
</protein>
<name>A0A9W6Z9V5_9STRA</name>
<feature type="transmembrane region" description="Helical" evidence="1">
    <location>
        <begin position="12"/>
        <end position="29"/>
    </location>
</feature>
<keyword evidence="1" id="KW-0812">Transmembrane</keyword>
<evidence type="ECO:0000313" key="3">
    <source>
        <dbReference type="Proteomes" id="UP001165122"/>
    </source>
</evidence>
<reference evidence="3" key="1">
    <citation type="journal article" date="2023" name="Commun. Biol.">
        <title>Genome analysis of Parmales, the sister group of diatoms, reveals the evolutionary specialization of diatoms from phago-mixotrophs to photoautotrophs.</title>
        <authorList>
            <person name="Ban H."/>
            <person name="Sato S."/>
            <person name="Yoshikawa S."/>
            <person name="Yamada K."/>
            <person name="Nakamura Y."/>
            <person name="Ichinomiya M."/>
            <person name="Sato N."/>
            <person name="Blanc-Mathieu R."/>
            <person name="Endo H."/>
            <person name="Kuwata A."/>
            <person name="Ogata H."/>
        </authorList>
    </citation>
    <scope>NUCLEOTIDE SEQUENCE [LARGE SCALE GENOMIC DNA]</scope>
    <source>
        <strain evidence="3">NIES 3700</strain>
    </source>
</reference>
<keyword evidence="1" id="KW-0472">Membrane</keyword>